<dbReference type="SUPFAM" id="SSF56112">
    <property type="entry name" value="Protein kinase-like (PK-like)"/>
    <property type="match status" value="1"/>
</dbReference>
<dbReference type="InterPro" id="IPR011009">
    <property type="entry name" value="Kinase-like_dom_sf"/>
</dbReference>
<comment type="catalytic activity">
    <reaction evidence="11">
        <text>L-seryl-[protein] + ATP = O-phospho-L-seryl-[protein] + ADP + H(+)</text>
        <dbReference type="Rhea" id="RHEA:17989"/>
        <dbReference type="Rhea" id="RHEA-COMP:9863"/>
        <dbReference type="Rhea" id="RHEA-COMP:11604"/>
        <dbReference type="ChEBI" id="CHEBI:15378"/>
        <dbReference type="ChEBI" id="CHEBI:29999"/>
        <dbReference type="ChEBI" id="CHEBI:30616"/>
        <dbReference type="ChEBI" id="CHEBI:83421"/>
        <dbReference type="ChEBI" id="CHEBI:456216"/>
        <dbReference type="EC" id="2.7.11.1"/>
    </reaction>
</comment>
<evidence type="ECO:0000256" key="1">
    <source>
        <dbReference type="ARBA" id="ARBA00009196"/>
    </source>
</evidence>
<keyword evidence="4" id="KW-0808">Transferase</keyword>
<comment type="caution">
    <text evidence="14">The sequence shown here is derived from an EMBL/GenBank/DDBJ whole genome shotgun (WGS) entry which is preliminary data.</text>
</comment>
<dbReference type="InterPro" id="IPR018934">
    <property type="entry name" value="RIO_dom"/>
</dbReference>
<accession>A0A941EH54</accession>
<dbReference type="AlphaFoldDB" id="A0A941EH54"/>
<name>A0A941EH54_9ACTN</name>
<dbReference type="SMART" id="SM00090">
    <property type="entry name" value="RIO"/>
    <property type="match status" value="1"/>
</dbReference>
<comment type="similarity">
    <text evidence="1">Belongs to the protein kinase superfamily. RIO-type Ser/Thr kinase family.</text>
</comment>
<dbReference type="EC" id="2.7.11.1" evidence="2"/>
<evidence type="ECO:0000313" key="15">
    <source>
        <dbReference type="Proteomes" id="UP000676325"/>
    </source>
</evidence>
<sequence length="327" mass="36517">MSEQQQKAERKLLRRGRLTDRERERLAEGREDKIHERPLPPGADRWSTWGEGELGPEPRPEWLVVADGAVDSRLGVVKTGKEADVHLVERWMPNEDAYDFASGRFDADEARDPDPDAAPGVPALATCLLAEKIYRGNDHRNFHRDASYLDGRRTRESRLDRAVANRTRFGLKVIAEQWAVAEFAALGTLWEAGAPVPYPVQRVGTELLIEFIGDPDGSAAPRLAALRPEPDELADLWGQLCAALGYVARAGYTHGDLSAYNILVHHGRLVLIDLPQIVDLAANPHRGDYLGRDVANVTSWFAARGLPDAERRGERLLEDLRYEARLS</sequence>
<evidence type="ECO:0000256" key="7">
    <source>
        <dbReference type="ARBA" id="ARBA00022777"/>
    </source>
</evidence>
<keyword evidence="9" id="KW-0460">Magnesium</keyword>
<feature type="compositionally biased region" description="Basic and acidic residues" evidence="12">
    <location>
        <begin position="1"/>
        <end position="38"/>
    </location>
</feature>
<dbReference type="Gene3D" id="1.10.510.10">
    <property type="entry name" value="Transferase(Phosphotransferase) domain 1"/>
    <property type="match status" value="1"/>
</dbReference>
<evidence type="ECO:0000256" key="11">
    <source>
        <dbReference type="ARBA" id="ARBA00048679"/>
    </source>
</evidence>
<comment type="catalytic activity">
    <reaction evidence="10">
        <text>L-threonyl-[protein] + ATP = O-phospho-L-threonyl-[protein] + ADP + H(+)</text>
        <dbReference type="Rhea" id="RHEA:46608"/>
        <dbReference type="Rhea" id="RHEA-COMP:11060"/>
        <dbReference type="Rhea" id="RHEA-COMP:11605"/>
        <dbReference type="ChEBI" id="CHEBI:15378"/>
        <dbReference type="ChEBI" id="CHEBI:30013"/>
        <dbReference type="ChEBI" id="CHEBI:30616"/>
        <dbReference type="ChEBI" id="CHEBI:61977"/>
        <dbReference type="ChEBI" id="CHEBI:456216"/>
        <dbReference type="EC" id="2.7.11.1"/>
    </reaction>
</comment>
<feature type="region of interest" description="Disordered" evidence="12">
    <location>
        <begin position="1"/>
        <end position="53"/>
    </location>
</feature>
<dbReference type="Pfam" id="PF01163">
    <property type="entry name" value="RIO1"/>
    <property type="match status" value="1"/>
</dbReference>
<evidence type="ECO:0000256" key="8">
    <source>
        <dbReference type="ARBA" id="ARBA00022840"/>
    </source>
</evidence>
<evidence type="ECO:0000256" key="5">
    <source>
        <dbReference type="ARBA" id="ARBA00022723"/>
    </source>
</evidence>
<dbReference type="Gene3D" id="3.30.200.20">
    <property type="entry name" value="Phosphorylase Kinase, domain 1"/>
    <property type="match status" value="1"/>
</dbReference>
<gene>
    <name evidence="14" type="ORF">KDK95_21930</name>
</gene>
<keyword evidence="3" id="KW-0723">Serine/threonine-protein kinase</keyword>
<dbReference type="PANTHER" id="PTHR45723">
    <property type="entry name" value="SERINE/THREONINE-PROTEIN KINASE RIO1"/>
    <property type="match status" value="1"/>
</dbReference>
<feature type="domain" description="RIO kinase" evidence="13">
    <location>
        <begin position="44"/>
        <end position="318"/>
    </location>
</feature>
<evidence type="ECO:0000256" key="3">
    <source>
        <dbReference type="ARBA" id="ARBA00022527"/>
    </source>
</evidence>
<dbReference type="InterPro" id="IPR051272">
    <property type="entry name" value="RIO-type_Ser/Thr_kinase"/>
</dbReference>
<keyword evidence="7 14" id="KW-0418">Kinase</keyword>
<proteinExistence type="inferred from homology"/>
<evidence type="ECO:0000256" key="4">
    <source>
        <dbReference type="ARBA" id="ARBA00022679"/>
    </source>
</evidence>
<keyword evidence="5" id="KW-0479">Metal-binding</keyword>
<keyword evidence="8" id="KW-0067">ATP-binding</keyword>
<dbReference type="GO" id="GO:0046872">
    <property type="term" value="F:metal ion binding"/>
    <property type="evidence" value="ECO:0007669"/>
    <property type="project" value="UniProtKB-KW"/>
</dbReference>
<protein>
    <recommendedName>
        <fullName evidence="2">non-specific serine/threonine protein kinase</fullName>
        <ecNumber evidence="2">2.7.11.1</ecNumber>
    </recommendedName>
</protein>
<evidence type="ECO:0000256" key="6">
    <source>
        <dbReference type="ARBA" id="ARBA00022741"/>
    </source>
</evidence>
<keyword evidence="15" id="KW-1185">Reference proteome</keyword>
<evidence type="ECO:0000259" key="13">
    <source>
        <dbReference type="SMART" id="SM00090"/>
    </source>
</evidence>
<reference evidence="14" key="1">
    <citation type="submission" date="2021-04" db="EMBL/GenBank/DDBJ databases">
        <title>Genome based classification of Actinospica acidithermotolerans sp. nov., an actinobacterium isolated from an Indonesian hot spring.</title>
        <authorList>
            <person name="Kusuma A.B."/>
            <person name="Putra K.E."/>
            <person name="Nafisah S."/>
            <person name="Loh J."/>
            <person name="Nouioui I."/>
            <person name="Goodfellow M."/>
        </authorList>
    </citation>
    <scope>NUCLEOTIDE SEQUENCE</scope>
    <source>
        <strain evidence="14">MGRD01-02</strain>
    </source>
</reference>
<dbReference type="PROSITE" id="PS00109">
    <property type="entry name" value="PROTEIN_KINASE_TYR"/>
    <property type="match status" value="1"/>
</dbReference>
<dbReference type="InterPro" id="IPR008266">
    <property type="entry name" value="Tyr_kinase_AS"/>
</dbReference>
<evidence type="ECO:0000256" key="12">
    <source>
        <dbReference type="SAM" id="MobiDB-lite"/>
    </source>
</evidence>
<dbReference type="InterPro" id="IPR000687">
    <property type="entry name" value="RIO_kinase"/>
</dbReference>
<keyword evidence="6" id="KW-0547">Nucleotide-binding</keyword>
<evidence type="ECO:0000256" key="2">
    <source>
        <dbReference type="ARBA" id="ARBA00012513"/>
    </source>
</evidence>
<dbReference type="GO" id="GO:0004674">
    <property type="term" value="F:protein serine/threonine kinase activity"/>
    <property type="evidence" value="ECO:0007669"/>
    <property type="project" value="UniProtKB-KW"/>
</dbReference>
<evidence type="ECO:0000256" key="10">
    <source>
        <dbReference type="ARBA" id="ARBA00047899"/>
    </source>
</evidence>
<dbReference type="GO" id="GO:0005524">
    <property type="term" value="F:ATP binding"/>
    <property type="evidence" value="ECO:0007669"/>
    <property type="project" value="UniProtKB-KW"/>
</dbReference>
<dbReference type="EMBL" id="JAGSOH010000071">
    <property type="protein sequence ID" value="MBR7828984.1"/>
    <property type="molecule type" value="Genomic_DNA"/>
</dbReference>
<dbReference type="Proteomes" id="UP000676325">
    <property type="component" value="Unassembled WGS sequence"/>
</dbReference>
<evidence type="ECO:0000313" key="14">
    <source>
        <dbReference type="EMBL" id="MBR7828984.1"/>
    </source>
</evidence>
<organism evidence="14 15">
    <name type="scientific">Actinospica acidithermotolerans</name>
    <dbReference type="NCBI Taxonomy" id="2828514"/>
    <lineage>
        <taxon>Bacteria</taxon>
        <taxon>Bacillati</taxon>
        <taxon>Actinomycetota</taxon>
        <taxon>Actinomycetes</taxon>
        <taxon>Catenulisporales</taxon>
        <taxon>Actinospicaceae</taxon>
        <taxon>Actinospica</taxon>
    </lineage>
</organism>
<evidence type="ECO:0000256" key="9">
    <source>
        <dbReference type="ARBA" id="ARBA00022842"/>
    </source>
</evidence>